<reference evidence="2" key="1">
    <citation type="submission" date="2017-08" db="EMBL/GenBank/DDBJ databases">
        <authorList>
            <person name="Varghese N."/>
            <person name="Submissions S."/>
        </authorList>
    </citation>
    <scope>NUCLEOTIDE SEQUENCE [LARGE SCALE GENOMIC DNA]</scope>
    <source>
        <strain evidence="2">JC23</strain>
    </source>
</reference>
<dbReference type="Proteomes" id="UP000219252">
    <property type="component" value="Unassembled WGS sequence"/>
</dbReference>
<protein>
    <submittedName>
        <fullName evidence="1">Uncharacterized protein DUF3977</fullName>
    </submittedName>
</protein>
<evidence type="ECO:0000313" key="1">
    <source>
        <dbReference type="EMBL" id="SOC43800.1"/>
    </source>
</evidence>
<proteinExistence type="predicted"/>
<dbReference type="EMBL" id="OBQC01000017">
    <property type="protein sequence ID" value="SOC43800.1"/>
    <property type="molecule type" value="Genomic_DNA"/>
</dbReference>
<dbReference type="OrthoDB" id="2925496at2"/>
<dbReference type="AlphaFoldDB" id="A0A285UPK8"/>
<dbReference type="Pfam" id="PF13122">
    <property type="entry name" value="DUF3977"/>
    <property type="match status" value="1"/>
</dbReference>
<name>A0A285UPK8_9BACL</name>
<dbReference type="RefSeq" id="WP_097150889.1">
    <property type="nucleotide sequence ID" value="NZ_OBQC01000017.1"/>
</dbReference>
<gene>
    <name evidence="1" type="ORF">SAMN05877842_11751</name>
</gene>
<accession>A0A285UPK8</accession>
<sequence>MKFIEFGIGNTWLIRTEVELKDGTEYEVKGIKGPIEFQSLYLRIWIGKTVFIFDLKDGFKKVKKNRKEYKLIFGIVSK</sequence>
<organism evidence="1 2">
    <name type="scientific">Ureibacillus acetophenoni</name>
    <dbReference type="NCBI Taxonomy" id="614649"/>
    <lineage>
        <taxon>Bacteria</taxon>
        <taxon>Bacillati</taxon>
        <taxon>Bacillota</taxon>
        <taxon>Bacilli</taxon>
        <taxon>Bacillales</taxon>
        <taxon>Caryophanaceae</taxon>
        <taxon>Ureibacillus</taxon>
    </lineage>
</organism>
<dbReference type="InterPro" id="IPR025009">
    <property type="entry name" value="DUF3977"/>
</dbReference>
<evidence type="ECO:0000313" key="2">
    <source>
        <dbReference type="Proteomes" id="UP000219252"/>
    </source>
</evidence>
<keyword evidence="2" id="KW-1185">Reference proteome</keyword>